<feature type="region of interest" description="Disordered" evidence="1">
    <location>
        <begin position="1"/>
        <end position="23"/>
    </location>
</feature>
<dbReference type="AlphaFoldDB" id="A0A8X6X9B5"/>
<proteinExistence type="predicted"/>
<accession>A0A8X6X9B5</accession>
<organism evidence="2 3">
    <name type="scientific">Trichonephila inaurata madagascariensis</name>
    <dbReference type="NCBI Taxonomy" id="2747483"/>
    <lineage>
        <taxon>Eukaryota</taxon>
        <taxon>Metazoa</taxon>
        <taxon>Ecdysozoa</taxon>
        <taxon>Arthropoda</taxon>
        <taxon>Chelicerata</taxon>
        <taxon>Arachnida</taxon>
        <taxon>Araneae</taxon>
        <taxon>Araneomorphae</taxon>
        <taxon>Entelegynae</taxon>
        <taxon>Araneoidea</taxon>
        <taxon>Nephilidae</taxon>
        <taxon>Trichonephila</taxon>
        <taxon>Trichonephila inaurata</taxon>
    </lineage>
</organism>
<evidence type="ECO:0000313" key="3">
    <source>
        <dbReference type="Proteomes" id="UP000886998"/>
    </source>
</evidence>
<gene>
    <name evidence="2" type="ORF">TNIN_457241</name>
</gene>
<sequence length="103" mass="11686">MASPLPTRNETGVEAVDESQCSSAKESEVDRICRKGFGQRVLVNEGERDIRRKGVKHLAQTIRDAKALRKIDTAFDECRSKANAQTIILKLFELNKDLTHFVW</sequence>
<dbReference type="Proteomes" id="UP000886998">
    <property type="component" value="Unassembled WGS sequence"/>
</dbReference>
<dbReference type="EMBL" id="BMAV01006816">
    <property type="protein sequence ID" value="GFY49074.1"/>
    <property type="molecule type" value="Genomic_DNA"/>
</dbReference>
<protein>
    <submittedName>
        <fullName evidence="2">Uncharacterized protein</fullName>
    </submittedName>
</protein>
<name>A0A8X6X9B5_9ARAC</name>
<reference evidence="2" key="1">
    <citation type="submission" date="2020-08" db="EMBL/GenBank/DDBJ databases">
        <title>Multicomponent nature underlies the extraordinary mechanical properties of spider dragline silk.</title>
        <authorList>
            <person name="Kono N."/>
            <person name="Nakamura H."/>
            <person name="Mori M."/>
            <person name="Yoshida Y."/>
            <person name="Ohtoshi R."/>
            <person name="Malay A.D."/>
            <person name="Moran D.A.P."/>
            <person name="Tomita M."/>
            <person name="Numata K."/>
            <person name="Arakawa K."/>
        </authorList>
    </citation>
    <scope>NUCLEOTIDE SEQUENCE</scope>
</reference>
<keyword evidence="3" id="KW-1185">Reference proteome</keyword>
<comment type="caution">
    <text evidence="2">The sequence shown here is derived from an EMBL/GenBank/DDBJ whole genome shotgun (WGS) entry which is preliminary data.</text>
</comment>
<evidence type="ECO:0000313" key="2">
    <source>
        <dbReference type="EMBL" id="GFY49074.1"/>
    </source>
</evidence>
<evidence type="ECO:0000256" key="1">
    <source>
        <dbReference type="SAM" id="MobiDB-lite"/>
    </source>
</evidence>
<feature type="compositionally biased region" description="Polar residues" evidence="1">
    <location>
        <begin position="1"/>
        <end position="10"/>
    </location>
</feature>